<organism evidence="1 3">
    <name type="scientific">Haladaptatus paucihalophilus DX253</name>
    <dbReference type="NCBI Taxonomy" id="797209"/>
    <lineage>
        <taxon>Archaea</taxon>
        <taxon>Methanobacteriati</taxon>
        <taxon>Methanobacteriota</taxon>
        <taxon>Stenosarchaea group</taxon>
        <taxon>Halobacteria</taxon>
        <taxon>Halobacteriales</taxon>
        <taxon>Haladaptataceae</taxon>
        <taxon>Haladaptatus</taxon>
    </lineage>
</organism>
<evidence type="ECO:0000313" key="3">
    <source>
        <dbReference type="Proteomes" id="UP000003751"/>
    </source>
</evidence>
<dbReference type="STRING" id="797209.GCA_000376445_03651"/>
<dbReference type="AlphaFoldDB" id="E7QPJ4"/>
<dbReference type="PANTHER" id="PTHR37953">
    <property type="entry name" value="UPF0127 PROTEIN MJ1496"/>
    <property type="match status" value="1"/>
</dbReference>
<reference evidence="1 3" key="1">
    <citation type="journal article" date="2014" name="ISME J.">
        <title>Trehalose/2-sulfotrehalose biosynthesis and glycine-betaine uptake are widely spread mechanisms for osmoadaptation in the Halobacteriales.</title>
        <authorList>
            <person name="Youssef N.H."/>
            <person name="Savage-Ashlock K.N."/>
            <person name="McCully A.L."/>
            <person name="Luedtke B."/>
            <person name="Shaw E.I."/>
            <person name="Hoff W.D."/>
            <person name="Elshahed M.S."/>
        </authorList>
    </citation>
    <scope>NUCLEOTIDE SEQUENCE [LARGE SCALE GENOMIC DNA]</scope>
    <source>
        <strain evidence="1 3">DX253</strain>
    </source>
</reference>
<protein>
    <recommendedName>
        <fullName evidence="5">DUF192 domain-containing protein</fullName>
    </recommendedName>
</protein>
<dbReference type="InterPro" id="IPR038695">
    <property type="entry name" value="Saro_0823-like_sf"/>
</dbReference>
<dbReference type="Proteomes" id="UP000003751">
    <property type="component" value="Unassembled WGS sequence"/>
</dbReference>
<dbReference type="PANTHER" id="PTHR37953:SF1">
    <property type="entry name" value="UPF0127 PROTEIN MJ1496"/>
    <property type="match status" value="1"/>
</dbReference>
<reference evidence="2" key="2">
    <citation type="submission" date="2016-11" db="EMBL/GenBank/DDBJ databases">
        <authorList>
            <person name="Jaros S."/>
            <person name="Januszkiewicz K."/>
            <person name="Wedrychowicz H."/>
        </authorList>
    </citation>
    <scope>NUCLEOTIDE SEQUENCE [LARGE SCALE GENOMIC DNA]</scope>
    <source>
        <strain evidence="2">DX253</strain>
    </source>
</reference>
<dbReference type="PROSITE" id="PS51257">
    <property type="entry name" value="PROKAR_LIPOPROTEIN"/>
    <property type="match status" value="1"/>
</dbReference>
<dbReference type="EMBL" id="AEMG01000003">
    <property type="protein sequence ID" value="EFW93477.1"/>
    <property type="molecule type" value="Genomic_DNA"/>
</dbReference>
<gene>
    <name evidence="2" type="ORF">SAMN05444342_3244</name>
    <name evidence="1" type="ORF">ZOD2009_03662</name>
</gene>
<dbReference type="EMBL" id="FRAN01000005">
    <property type="protein sequence ID" value="SHL20177.1"/>
    <property type="molecule type" value="Genomic_DNA"/>
</dbReference>
<dbReference type="OrthoDB" id="6763at2157"/>
<evidence type="ECO:0000313" key="1">
    <source>
        <dbReference type="EMBL" id="EFW93477.1"/>
    </source>
</evidence>
<dbReference type="InterPro" id="IPR003795">
    <property type="entry name" value="DUF192"/>
</dbReference>
<dbReference type="PATRIC" id="fig|797209.4.peg.718"/>
<sequence length="174" mass="18962">MRVSAVLSVVCLVVLAGCVGGGFGTDDGNQSTTGTTKVEETATAAFVTNGDRTTVELEVANSYDERERGLMYRESLPKNHGMIFVFENPSVQSFWMKNTLIPLDMIFVAPDGTVLNVAHADTQPNASDSELRTYRSDGDAKYVVEMRQGFAERVGIEPGTKLVFDGERPTTEEN</sequence>
<accession>E7QPJ4</accession>
<dbReference type="Gene3D" id="2.60.120.1140">
    <property type="entry name" value="Protein of unknown function DUF192"/>
    <property type="match status" value="1"/>
</dbReference>
<keyword evidence="4" id="KW-1185">Reference proteome</keyword>
<evidence type="ECO:0000313" key="2">
    <source>
        <dbReference type="EMBL" id="SHL20177.1"/>
    </source>
</evidence>
<evidence type="ECO:0008006" key="5">
    <source>
        <dbReference type="Google" id="ProtNLM"/>
    </source>
</evidence>
<reference evidence="4" key="3">
    <citation type="submission" date="2016-11" db="EMBL/GenBank/DDBJ databases">
        <authorList>
            <person name="Varghese N."/>
            <person name="Submissions S."/>
        </authorList>
    </citation>
    <scope>NUCLEOTIDE SEQUENCE [LARGE SCALE GENOMIC DNA]</scope>
    <source>
        <strain evidence="4">DX253</strain>
    </source>
</reference>
<dbReference type="Proteomes" id="UP000184203">
    <property type="component" value="Unassembled WGS sequence"/>
</dbReference>
<evidence type="ECO:0000313" key="4">
    <source>
        <dbReference type="Proteomes" id="UP000184203"/>
    </source>
</evidence>
<dbReference type="RefSeq" id="WP_007977139.1">
    <property type="nucleotide sequence ID" value="NZ_AEMG01000003.1"/>
</dbReference>
<proteinExistence type="predicted"/>
<dbReference type="Pfam" id="PF02643">
    <property type="entry name" value="DUF192"/>
    <property type="match status" value="1"/>
</dbReference>
<name>E7QPJ4_HALPU</name>
<dbReference type="eggNOG" id="arCOG03116">
    <property type="taxonomic scope" value="Archaea"/>
</dbReference>